<dbReference type="Pfam" id="PF13181">
    <property type="entry name" value="TPR_8"/>
    <property type="match status" value="1"/>
</dbReference>
<reference evidence="5 6" key="1">
    <citation type="submission" date="2017-11" db="EMBL/GenBank/DDBJ databases">
        <title>Genome-resolved metagenomics identifies genetic mobility, metabolic interactions, and unexpected diversity in perchlorate-reducing communities.</title>
        <authorList>
            <person name="Barnum T.P."/>
            <person name="Figueroa I.A."/>
            <person name="Carlstrom C.I."/>
            <person name="Lucas L.N."/>
            <person name="Engelbrektson A.L."/>
            <person name="Coates J.D."/>
        </authorList>
    </citation>
    <scope>NUCLEOTIDE SEQUENCE [LARGE SCALE GENOMIC DNA]</scope>
    <source>
        <strain evidence="5">BM301</strain>
    </source>
</reference>
<dbReference type="Proteomes" id="UP000235015">
    <property type="component" value="Unassembled WGS sequence"/>
</dbReference>
<accession>A0A2N6CTF3</accession>
<keyword evidence="2 3" id="KW-0802">TPR repeat</keyword>
<evidence type="ECO:0000313" key="5">
    <source>
        <dbReference type="EMBL" id="PLX60384.1"/>
    </source>
</evidence>
<keyword evidence="4" id="KW-0472">Membrane</keyword>
<name>A0A2N6CTF3_9GAMM</name>
<evidence type="ECO:0000313" key="6">
    <source>
        <dbReference type="Proteomes" id="UP000235015"/>
    </source>
</evidence>
<evidence type="ECO:0000256" key="2">
    <source>
        <dbReference type="ARBA" id="ARBA00022803"/>
    </source>
</evidence>
<dbReference type="GO" id="GO:0072380">
    <property type="term" value="C:TRC complex"/>
    <property type="evidence" value="ECO:0007669"/>
    <property type="project" value="TreeGrafter"/>
</dbReference>
<dbReference type="InterPro" id="IPR047150">
    <property type="entry name" value="SGT"/>
</dbReference>
<dbReference type="GO" id="GO:0006620">
    <property type="term" value="P:post-translational protein targeting to endoplasmic reticulum membrane"/>
    <property type="evidence" value="ECO:0007669"/>
    <property type="project" value="TreeGrafter"/>
</dbReference>
<dbReference type="Pfam" id="PF13424">
    <property type="entry name" value="TPR_12"/>
    <property type="match status" value="1"/>
</dbReference>
<comment type="caution">
    <text evidence="5">The sequence shown here is derived from an EMBL/GenBank/DDBJ whole genome shotgun (WGS) entry which is preliminary data.</text>
</comment>
<dbReference type="PROSITE" id="PS50005">
    <property type="entry name" value="TPR"/>
    <property type="match status" value="2"/>
</dbReference>
<feature type="repeat" description="TPR" evidence="3">
    <location>
        <begin position="146"/>
        <end position="179"/>
    </location>
</feature>
<dbReference type="PANTHER" id="PTHR45831:SF2">
    <property type="entry name" value="LD24721P"/>
    <property type="match status" value="1"/>
</dbReference>
<organism evidence="5 6">
    <name type="scientific">Sedimenticola selenatireducens</name>
    <dbReference type="NCBI Taxonomy" id="191960"/>
    <lineage>
        <taxon>Bacteria</taxon>
        <taxon>Pseudomonadati</taxon>
        <taxon>Pseudomonadota</taxon>
        <taxon>Gammaproteobacteria</taxon>
        <taxon>Chromatiales</taxon>
        <taxon>Sedimenticolaceae</taxon>
        <taxon>Sedimenticola</taxon>
    </lineage>
</organism>
<dbReference type="STRING" id="1111735.GCA_000428045_03654"/>
<feature type="repeat" description="TPR" evidence="3">
    <location>
        <begin position="78"/>
        <end position="111"/>
    </location>
</feature>
<protein>
    <submittedName>
        <fullName evidence="5">Uncharacterized protein</fullName>
    </submittedName>
</protein>
<dbReference type="GO" id="GO:0016020">
    <property type="term" value="C:membrane"/>
    <property type="evidence" value="ECO:0007669"/>
    <property type="project" value="TreeGrafter"/>
</dbReference>
<keyword evidence="1" id="KW-0677">Repeat</keyword>
<evidence type="ECO:0000256" key="3">
    <source>
        <dbReference type="PROSITE-ProRule" id="PRU00339"/>
    </source>
</evidence>
<gene>
    <name evidence="5" type="ORF">C0630_16475</name>
</gene>
<feature type="transmembrane region" description="Helical" evidence="4">
    <location>
        <begin position="7"/>
        <end position="30"/>
    </location>
</feature>
<dbReference type="SMART" id="SM00028">
    <property type="entry name" value="TPR"/>
    <property type="match status" value="3"/>
</dbReference>
<dbReference type="EMBL" id="PKUN01000025">
    <property type="protein sequence ID" value="PLX60384.1"/>
    <property type="molecule type" value="Genomic_DNA"/>
</dbReference>
<keyword evidence="4" id="KW-0812">Transmembrane</keyword>
<evidence type="ECO:0000256" key="1">
    <source>
        <dbReference type="ARBA" id="ARBA00022737"/>
    </source>
</evidence>
<dbReference type="Gene3D" id="1.25.40.10">
    <property type="entry name" value="Tetratricopeptide repeat domain"/>
    <property type="match status" value="1"/>
</dbReference>
<sequence length="193" mass="21209">MNINVKLVSVIILIQLVTASLVFVVTRAYYSDQSPATAAVPATGGVMESSAIDLRKMPTPDMMKSLQKTPPAIQSDDTVEIDRQANQYFQDKDYDNAARLYRRVLELSPDNVGTLNNLGLTLYYLGRSSEALEMLRRGSDLAPKFQRIWLTLGFVESGLGNITEAKQALQNAIELGPETDPGKSATKMLSKLP</sequence>
<dbReference type="GO" id="GO:0060090">
    <property type="term" value="F:molecular adaptor activity"/>
    <property type="evidence" value="ECO:0007669"/>
    <property type="project" value="TreeGrafter"/>
</dbReference>
<dbReference type="InterPro" id="IPR019734">
    <property type="entry name" value="TPR_rpt"/>
</dbReference>
<dbReference type="InterPro" id="IPR011990">
    <property type="entry name" value="TPR-like_helical_dom_sf"/>
</dbReference>
<dbReference type="PANTHER" id="PTHR45831">
    <property type="entry name" value="LD24721P"/>
    <property type="match status" value="1"/>
</dbReference>
<proteinExistence type="predicted"/>
<keyword evidence="4" id="KW-1133">Transmembrane helix</keyword>
<dbReference type="RefSeq" id="WP_273440623.1">
    <property type="nucleotide sequence ID" value="NZ_PKUN01000025.1"/>
</dbReference>
<dbReference type="SUPFAM" id="SSF48452">
    <property type="entry name" value="TPR-like"/>
    <property type="match status" value="1"/>
</dbReference>
<dbReference type="AlphaFoldDB" id="A0A2N6CTF3"/>
<evidence type="ECO:0000256" key="4">
    <source>
        <dbReference type="SAM" id="Phobius"/>
    </source>
</evidence>